<feature type="compositionally biased region" description="Basic and acidic residues" evidence="1">
    <location>
        <begin position="414"/>
        <end position="442"/>
    </location>
</feature>
<feature type="compositionally biased region" description="Pro residues" evidence="1">
    <location>
        <begin position="894"/>
        <end position="903"/>
    </location>
</feature>
<evidence type="ECO:0000256" key="1">
    <source>
        <dbReference type="SAM" id="MobiDB-lite"/>
    </source>
</evidence>
<keyword evidence="3" id="KW-1185">Reference proteome</keyword>
<dbReference type="OrthoDB" id="3230534at2759"/>
<evidence type="ECO:0000313" key="3">
    <source>
        <dbReference type="Proteomes" id="UP000320762"/>
    </source>
</evidence>
<feature type="compositionally biased region" description="Polar residues" evidence="1">
    <location>
        <begin position="365"/>
        <end position="377"/>
    </location>
</feature>
<feature type="compositionally biased region" description="Pro residues" evidence="1">
    <location>
        <begin position="829"/>
        <end position="854"/>
    </location>
</feature>
<dbReference type="Proteomes" id="UP000320762">
    <property type="component" value="Unassembled WGS sequence"/>
</dbReference>
<feature type="compositionally biased region" description="Low complexity" evidence="1">
    <location>
        <begin position="457"/>
        <end position="470"/>
    </location>
</feature>
<name>A0A550CY41_9AGAR</name>
<feature type="region of interest" description="Disordered" evidence="1">
    <location>
        <begin position="1108"/>
        <end position="1206"/>
    </location>
</feature>
<protein>
    <submittedName>
        <fullName evidence="2">Uncharacterized protein</fullName>
    </submittedName>
</protein>
<feature type="compositionally biased region" description="Pro residues" evidence="1">
    <location>
        <begin position="279"/>
        <end position="288"/>
    </location>
</feature>
<organism evidence="2 3">
    <name type="scientific">Schizophyllum amplum</name>
    <dbReference type="NCBI Taxonomy" id="97359"/>
    <lineage>
        <taxon>Eukaryota</taxon>
        <taxon>Fungi</taxon>
        <taxon>Dikarya</taxon>
        <taxon>Basidiomycota</taxon>
        <taxon>Agaricomycotina</taxon>
        <taxon>Agaricomycetes</taxon>
        <taxon>Agaricomycetidae</taxon>
        <taxon>Agaricales</taxon>
        <taxon>Schizophyllaceae</taxon>
        <taxon>Schizophyllum</taxon>
    </lineage>
</organism>
<feature type="region of interest" description="Disordered" evidence="1">
    <location>
        <begin position="123"/>
        <end position="1067"/>
    </location>
</feature>
<feature type="compositionally biased region" description="Low complexity" evidence="1">
    <location>
        <begin position="879"/>
        <end position="893"/>
    </location>
</feature>
<feature type="compositionally biased region" description="Low complexity" evidence="1">
    <location>
        <begin position="483"/>
        <end position="499"/>
    </location>
</feature>
<feature type="compositionally biased region" description="Polar residues" evidence="1">
    <location>
        <begin position="1058"/>
        <end position="1067"/>
    </location>
</feature>
<feature type="compositionally biased region" description="Polar residues" evidence="1">
    <location>
        <begin position="963"/>
        <end position="974"/>
    </location>
</feature>
<feature type="compositionally biased region" description="Low complexity" evidence="1">
    <location>
        <begin position="304"/>
        <end position="317"/>
    </location>
</feature>
<dbReference type="EMBL" id="VDMD01000001">
    <property type="protein sequence ID" value="TRM69714.1"/>
    <property type="molecule type" value="Genomic_DNA"/>
</dbReference>
<feature type="compositionally biased region" description="Basic and acidic residues" evidence="1">
    <location>
        <begin position="784"/>
        <end position="796"/>
    </location>
</feature>
<feature type="compositionally biased region" description="Polar residues" evidence="1">
    <location>
        <begin position="225"/>
        <end position="245"/>
    </location>
</feature>
<feature type="compositionally biased region" description="Low complexity" evidence="1">
    <location>
        <begin position="386"/>
        <end position="395"/>
    </location>
</feature>
<feature type="compositionally biased region" description="Basic and acidic residues" evidence="1">
    <location>
        <begin position="182"/>
        <end position="195"/>
    </location>
</feature>
<feature type="compositionally biased region" description="Polar residues" evidence="1">
    <location>
        <begin position="396"/>
        <end position="413"/>
    </location>
</feature>
<comment type="caution">
    <text evidence="2">The sequence shown here is derived from an EMBL/GenBank/DDBJ whole genome shotgun (WGS) entry which is preliminary data.</text>
</comment>
<feature type="compositionally biased region" description="Low complexity" evidence="1">
    <location>
        <begin position="573"/>
        <end position="597"/>
    </location>
</feature>
<feature type="compositionally biased region" description="Polar residues" evidence="1">
    <location>
        <begin position="656"/>
        <end position="681"/>
    </location>
</feature>
<feature type="compositionally biased region" description="Basic and acidic residues" evidence="1">
    <location>
        <begin position="330"/>
        <end position="343"/>
    </location>
</feature>
<feature type="compositionally biased region" description="Low complexity" evidence="1">
    <location>
        <begin position="539"/>
        <end position="563"/>
    </location>
</feature>
<feature type="compositionally biased region" description="Low complexity" evidence="1">
    <location>
        <begin position="682"/>
        <end position="709"/>
    </location>
</feature>
<proteinExistence type="predicted"/>
<sequence length="1408" mass="154033">MDAAPFPPARLRVSRHPPPDLSSMPGPSSVDPAPAHNADYEQPSSRTPAAPRPSSANGRSPEAMRLRDLLDQTSSPSSDARHAATPPRPYAPSDRESDYDDIPYFGAGGPSLARESLKALFNSALADTPERTRRGNGDASDMDMSPGPSRPPHQRNWSISDDGSEAEEVPSTPLRPTPGRRQATEDDRPTPRPELKNLLVSDTESDDTATAVLRHLDSPNASPPEASSTPFHSIHMSPNDSNLLDQDSEMQRAMQDFDSYTASAHNSPMPFPSKKQPERLPPTTPSNPPDDANGQQTVRRPKTSIQSSLDQLLQRSSPRPNLGAGQSFSGRRDREDHDKDKSLNRSKPTPRPNPPTTPALKRRSVNLSDMQDGSPVTNGHPRALSRRASSTSLRSDITSPGSSRRGSVMSNADYQDRRRSMDREQPSEREQGWSKARPHSENLSHFNLSQLDERSRALSSPSRPGSSMSLTLEHHVRSRHRLSAGSSFGDFSSRSASPSNSMFSVDEEREEIIQAVEHERERNWGSNRPQWHARRTSETLLSSRPPSPSSSTGPSGSPRASPALIRRRTESLRSATASPAAVRRSPSSASLRPSTSTQPPLRSPSPSPGQASKRNSFLQANASSPRFRTPSPMPGTPSRNSPSTLRAKRASRDLSDFSTDSARSTGSAHATPSFHSRTYSTPGSTGRPSSRLSLSGSNSRTSQIPVYSPSKKKKPVPVPTPVVPQGEDFSITFPSASRRLPKIEVSTTNGGGEPTSSDAEDNATPRLQEENTPTLKTVLPPAEETPRGSPVEETRSPRLRPATTDEARLQRTVGSPLSVETPVARSTTPPSPPPKRSTTPSPPPPASPPRPSSPDIPTSPEMPSSPAMSTSPEPRPPSRMRASPSQGMATSSPPLSPRPPSRPATPKETSRLATPKHLSRPSTPKEASRPASPRPPSRSGTPKHASRPSTPKQVEAPSESDVEQPSASYPSARQGTPDHLSVDVSDALLPPSTPANNSGIPSKHPETPMADSPQEMRPNWSSIATPRPPGAWMATPAPARRSRANSLPAQADPDESSKSSMGLATPTASLGRASSVIFQTPAPPGAYIPTPAARKSILRVRFDQVASSANGTDVAAGESFEHTSGLDMHKSEDTMLASTSPPRSPGQPRIRVLDAFGRPQTSNKGGETALSPRKTPVRIVDATGQEIEEPSVQYSQTEDEDEEPRTHNDALKRVRHDVQSLHQQFHDMEVKREESSEDLQRLRHLEQVSRESREKRDRLAQDLQSRELDFKAKFAQQRDSMEKSRLTMASTPLSRPSLWTPKVWMSLLALQLFVAVFIYKYMHMRAEELFLTTYYDTFYGDLYISDTPNSARYAIPSRVSWFHQQHQDGWMSYISNFWQYLCLFIMDVQSHVRDRWLRREPSLSWSPT</sequence>
<accession>A0A550CY41</accession>
<feature type="compositionally biased region" description="Polar residues" evidence="1">
    <location>
        <begin position="608"/>
        <end position="626"/>
    </location>
</feature>
<reference evidence="2 3" key="1">
    <citation type="journal article" date="2019" name="New Phytol.">
        <title>Comparative genomics reveals unique wood-decay strategies and fruiting body development in the Schizophyllaceae.</title>
        <authorList>
            <person name="Almasi E."/>
            <person name="Sahu N."/>
            <person name="Krizsan K."/>
            <person name="Balint B."/>
            <person name="Kovacs G.M."/>
            <person name="Kiss B."/>
            <person name="Cseklye J."/>
            <person name="Drula E."/>
            <person name="Henrissat B."/>
            <person name="Nagy I."/>
            <person name="Chovatia M."/>
            <person name="Adam C."/>
            <person name="LaButti K."/>
            <person name="Lipzen A."/>
            <person name="Riley R."/>
            <person name="Grigoriev I.V."/>
            <person name="Nagy L.G."/>
        </authorList>
    </citation>
    <scope>NUCLEOTIDE SEQUENCE [LARGE SCALE GENOMIC DNA]</scope>
    <source>
        <strain evidence="2 3">NL-1724</strain>
    </source>
</reference>
<evidence type="ECO:0000313" key="2">
    <source>
        <dbReference type="EMBL" id="TRM69714.1"/>
    </source>
</evidence>
<feature type="region of interest" description="Disordered" evidence="1">
    <location>
        <begin position="1"/>
        <end position="111"/>
    </location>
</feature>
<feature type="compositionally biased region" description="Low complexity" evidence="1">
    <location>
        <begin position="43"/>
        <end position="56"/>
    </location>
</feature>
<gene>
    <name evidence="2" type="ORF">BD626DRAFT_475061</name>
</gene>
<dbReference type="STRING" id="97359.A0A550CY41"/>